<keyword evidence="1" id="KW-0547">Nucleotide-binding</keyword>
<dbReference type="PANTHER" id="PTHR44329">
    <property type="entry name" value="SERINE/THREONINE-PROTEIN KINASE TNNI3K-RELATED"/>
    <property type="match status" value="1"/>
</dbReference>
<feature type="compositionally biased region" description="Low complexity" evidence="3">
    <location>
        <begin position="850"/>
        <end position="864"/>
    </location>
</feature>
<dbReference type="EMBL" id="JAGDFM010000058">
    <property type="protein sequence ID" value="KAG7388562.1"/>
    <property type="molecule type" value="Genomic_DNA"/>
</dbReference>
<accession>A0A8T1W3Q7</accession>
<feature type="region of interest" description="Disordered" evidence="3">
    <location>
        <begin position="825"/>
        <end position="864"/>
    </location>
</feature>
<feature type="region of interest" description="Disordered" evidence="3">
    <location>
        <begin position="81"/>
        <end position="124"/>
    </location>
</feature>
<evidence type="ECO:0000259" key="5">
    <source>
        <dbReference type="PROSITE" id="PS50011"/>
    </source>
</evidence>
<feature type="transmembrane region" description="Helical" evidence="4">
    <location>
        <begin position="206"/>
        <end position="226"/>
    </location>
</feature>
<evidence type="ECO:0000256" key="1">
    <source>
        <dbReference type="ARBA" id="ARBA00022741"/>
    </source>
</evidence>
<dbReference type="CDD" id="cd13999">
    <property type="entry name" value="STKc_MAP3K-like"/>
    <property type="match status" value="1"/>
</dbReference>
<evidence type="ECO:0000256" key="4">
    <source>
        <dbReference type="SAM" id="Phobius"/>
    </source>
</evidence>
<dbReference type="GO" id="GO:0005524">
    <property type="term" value="F:ATP binding"/>
    <property type="evidence" value="ECO:0007669"/>
    <property type="project" value="UniProtKB-KW"/>
</dbReference>
<feature type="transmembrane region" description="Helical" evidence="4">
    <location>
        <begin position="31"/>
        <end position="55"/>
    </location>
</feature>
<sequence>MSSQSGDDGGSSSISSTSDDYGNVALLYGKLVAQVFSTLMSAFVGTRHILQVVALKKEERARRQLQTPMLAAVDHRRRYTGRSCEGSAPTPPALMNLSDDVPTTSRRSGQTTGTHSNSSDEYRRNRRASLLVRERENALYAPVGGPDLTTNESDDDRPRVSVASRILRVMCLTDFVFSLSGAVVTAVELWAPAAADGFQLTFWAQAPHWCSQVASFCWVATLALYIAKRRNRASFDVAIAHAIIWMVVVFYWVLELYSSYYKTKGFVNAAKIIWKVMAVGCFLIITFCWINFARRWRRQERRKGAYVVSKLASYTMAFFILVGPIVVTDLALGLHSSGDVMDACSVILAMWPFVNAVIYLTKPTLCLKLFQAKSTRGPRGQFDSADGQHGNGLNRLGSRRFMSGAGNGSAGTANGMGSGNTGDTSQKLLMSPSHHELKGLEIGEKIGEGVAVVYLGKWRGANVAVKMKAVLAALESAADLAEFQHACNVEIQAEAEVMRGLCHPNIVLFMEAGFYRGSICIISEYCARGSLRDVLKEQTPDVKNLNWPTKLRLALGISHGIQYLHNANPPMIHRDLKSPNVLVDDSWHAKIADFGTLRFSEIVSSAAQLQSSQINPRSSAKIPVVEMTGLVGTTRWMAPEVMRGERIYTSKVDIYSLALILWELIEGKLPFENTRWNHEVEDFVLKGVRPNIRADLCPLRWKLLIVTCWQADPRERPTIQQVINSLQRIGREEVWDPTGPRFTGVSQLGTSMSSSMSQSLSSSFLESPTAAGPIGGFDRRNFSRPPAALDENHASESDSDAGSFAEEFSYVPTLESLASPVILDASGASSKSPNSSKTSRSRSRHGSMETSASSRLSCVSTTSSTVSMGVNDSGYFGSRSMNDPSASSISVGSLQGSTSSSISGLSVGSLRTPKLKKKKRPEWRRRTDTIQETQPTDLINAPPLTFVESSPNGTPFIVNI</sequence>
<gene>
    <name evidence="6" type="ORF">PHYPSEUDO_012199</name>
</gene>
<comment type="caution">
    <text evidence="6">The sequence shown here is derived from an EMBL/GenBank/DDBJ whole genome shotgun (WGS) entry which is preliminary data.</text>
</comment>
<organism evidence="6 7">
    <name type="scientific">Phytophthora pseudosyringae</name>
    <dbReference type="NCBI Taxonomy" id="221518"/>
    <lineage>
        <taxon>Eukaryota</taxon>
        <taxon>Sar</taxon>
        <taxon>Stramenopiles</taxon>
        <taxon>Oomycota</taxon>
        <taxon>Peronosporomycetes</taxon>
        <taxon>Peronosporales</taxon>
        <taxon>Peronosporaceae</taxon>
        <taxon>Phytophthora</taxon>
    </lineage>
</organism>
<feature type="compositionally biased region" description="Low complexity" evidence="3">
    <location>
        <begin position="825"/>
        <end position="838"/>
    </location>
</feature>
<dbReference type="GO" id="GO:0004674">
    <property type="term" value="F:protein serine/threonine kinase activity"/>
    <property type="evidence" value="ECO:0007669"/>
    <property type="project" value="TreeGrafter"/>
</dbReference>
<dbReference type="Proteomes" id="UP000694044">
    <property type="component" value="Unassembled WGS sequence"/>
</dbReference>
<name>A0A8T1W3Q7_9STRA</name>
<dbReference type="InterPro" id="IPR000719">
    <property type="entry name" value="Prot_kinase_dom"/>
</dbReference>
<evidence type="ECO:0000313" key="7">
    <source>
        <dbReference type="Proteomes" id="UP000694044"/>
    </source>
</evidence>
<keyword evidence="7" id="KW-1185">Reference proteome</keyword>
<dbReference type="Pfam" id="PF07714">
    <property type="entry name" value="PK_Tyr_Ser-Thr"/>
    <property type="match status" value="1"/>
</dbReference>
<feature type="transmembrane region" description="Helical" evidence="4">
    <location>
        <begin position="272"/>
        <end position="290"/>
    </location>
</feature>
<feature type="domain" description="Protein kinase" evidence="5">
    <location>
        <begin position="440"/>
        <end position="729"/>
    </location>
</feature>
<dbReference type="PROSITE" id="PS50011">
    <property type="entry name" value="PROTEIN_KINASE_DOM"/>
    <property type="match status" value="1"/>
</dbReference>
<feature type="transmembrane region" description="Helical" evidence="4">
    <location>
        <begin position="311"/>
        <end position="334"/>
    </location>
</feature>
<evidence type="ECO:0000256" key="3">
    <source>
        <dbReference type="SAM" id="MobiDB-lite"/>
    </source>
</evidence>
<keyword evidence="2" id="KW-0067">ATP-binding</keyword>
<keyword evidence="4" id="KW-0812">Transmembrane</keyword>
<dbReference type="InterPro" id="IPR001245">
    <property type="entry name" value="Ser-Thr/Tyr_kinase_cat_dom"/>
</dbReference>
<feature type="compositionally biased region" description="Low complexity" evidence="3">
    <location>
        <begin position="103"/>
        <end position="114"/>
    </location>
</feature>
<protein>
    <recommendedName>
        <fullName evidence="5">Protein kinase domain-containing protein</fullName>
    </recommendedName>
</protein>
<evidence type="ECO:0000313" key="6">
    <source>
        <dbReference type="EMBL" id="KAG7388562.1"/>
    </source>
</evidence>
<evidence type="ECO:0000256" key="2">
    <source>
        <dbReference type="ARBA" id="ARBA00022840"/>
    </source>
</evidence>
<dbReference type="InterPro" id="IPR008271">
    <property type="entry name" value="Ser/Thr_kinase_AS"/>
</dbReference>
<dbReference type="SMART" id="SM00220">
    <property type="entry name" value="S_TKc"/>
    <property type="match status" value="1"/>
</dbReference>
<keyword evidence="4" id="KW-0472">Membrane</keyword>
<feature type="region of interest" description="Disordered" evidence="3">
    <location>
        <begin position="775"/>
        <end position="801"/>
    </location>
</feature>
<proteinExistence type="predicted"/>
<dbReference type="InterPro" id="IPR051681">
    <property type="entry name" value="Ser/Thr_Kinases-Pseudokinases"/>
</dbReference>
<feature type="transmembrane region" description="Helical" evidence="4">
    <location>
        <begin position="166"/>
        <end position="186"/>
    </location>
</feature>
<dbReference type="PANTHER" id="PTHR44329:SF298">
    <property type="entry name" value="MIXED LINEAGE KINASE DOMAIN-LIKE PROTEIN"/>
    <property type="match status" value="1"/>
</dbReference>
<dbReference type="SUPFAM" id="SSF81321">
    <property type="entry name" value="Family A G protein-coupled receptor-like"/>
    <property type="match status" value="1"/>
</dbReference>
<dbReference type="PROSITE" id="PS00108">
    <property type="entry name" value="PROTEIN_KINASE_ST"/>
    <property type="match status" value="1"/>
</dbReference>
<dbReference type="AlphaFoldDB" id="A0A8T1W3Q7"/>
<reference evidence="6" key="1">
    <citation type="submission" date="2021-02" db="EMBL/GenBank/DDBJ databases">
        <authorList>
            <person name="Palmer J.M."/>
        </authorList>
    </citation>
    <scope>NUCLEOTIDE SEQUENCE</scope>
    <source>
        <strain evidence="6">SCRP734</strain>
    </source>
</reference>
<keyword evidence="4" id="KW-1133">Transmembrane helix</keyword>
<dbReference type="OrthoDB" id="122279at2759"/>
<feature type="transmembrane region" description="Helical" evidence="4">
    <location>
        <begin position="233"/>
        <end position="252"/>
    </location>
</feature>